<organism evidence="10 11">
    <name type="scientific">Haladaptatus pallidirubidus</name>
    <dbReference type="NCBI Taxonomy" id="1008152"/>
    <lineage>
        <taxon>Archaea</taxon>
        <taxon>Methanobacteriati</taxon>
        <taxon>Methanobacteriota</taxon>
        <taxon>Stenosarchaea group</taxon>
        <taxon>Halobacteria</taxon>
        <taxon>Halobacteriales</taxon>
        <taxon>Haladaptataceae</taxon>
        <taxon>Haladaptatus</taxon>
    </lineage>
</organism>
<evidence type="ECO:0000256" key="3">
    <source>
        <dbReference type="ARBA" id="ARBA00022692"/>
    </source>
</evidence>
<comment type="subcellular location">
    <subcellularLocation>
        <location evidence="1">Cell membrane</location>
        <topology evidence="1">Multi-pass membrane protein</topology>
    </subcellularLocation>
</comment>
<keyword evidence="5 7" id="KW-0472">Membrane</keyword>
<evidence type="ECO:0000313" key="11">
    <source>
        <dbReference type="Proteomes" id="UP001501729"/>
    </source>
</evidence>
<evidence type="ECO:0000259" key="8">
    <source>
        <dbReference type="Pfam" id="PF01478"/>
    </source>
</evidence>
<feature type="compositionally biased region" description="Basic and acidic residues" evidence="6">
    <location>
        <begin position="259"/>
        <end position="268"/>
    </location>
</feature>
<evidence type="ECO:0000256" key="6">
    <source>
        <dbReference type="SAM" id="MobiDB-lite"/>
    </source>
</evidence>
<accession>A0AAV3UG60</accession>
<feature type="transmembrane region" description="Helical" evidence="7">
    <location>
        <begin position="133"/>
        <end position="158"/>
    </location>
</feature>
<evidence type="ECO:0000259" key="9">
    <source>
        <dbReference type="Pfam" id="PF06847"/>
    </source>
</evidence>
<evidence type="ECO:0000313" key="10">
    <source>
        <dbReference type="EMBL" id="GAA5048145.1"/>
    </source>
</evidence>
<feature type="transmembrane region" description="Helical" evidence="7">
    <location>
        <begin position="35"/>
        <end position="55"/>
    </location>
</feature>
<dbReference type="PANTHER" id="PTHR36506:SF1">
    <property type="entry name" value="PREFLAGELLIN PEPTIDASE"/>
    <property type="match status" value="1"/>
</dbReference>
<dbReference type="GO" id="GO:0004190">
    <property type="term" value="F:aspartic-type endopeptidase activity"/>
    <property type="evidence" value="ECO:0007669"/>
    <property type="project" value="InterPro"/>
</dbReference>
<keyword evidence="4 7" id="KW-1133">Transmembrane helix</keyword>
<proteinExistence type="predicted"/>
<protein>
    <submittedName>
        <fullName evidence="10">A24 family peptidase</fullName>
    </submittedName>
</protein>
<dbReference type="Proteomes" id="UP001501729">
    <property type="component" value="Unassembled WGS sequence"/>
</dbReference>
<evidence type="ECO:0000256" key="5">
    <source>
        <dbReference type="ARBA" id="ARBA00023136"/>
    </source>
</evidence>
<feature type="domain" description="Prepilin type IV endopeptidase peptidase" evidence="8">
    <location>
        <begin position="13"/>
        <end position="153"/>
    </location>
</feature>
<dbReference type="Pfam" id="PF01478">
    <property type="entry name" value="Peptidase_A24"/>
    <property type="match status" value="1"/>
</dbReference>
<dbReference type="GO" id="GO:0005886">
    <property type="term" value="C:plasma membrane"/>
    <property type="evidence" value="ECO:0007669"/>
    <property type="project" value="UniProtKB-SubCell"/>
</dbReference>
<keyword evidence="3 7" id="KW-0812">Transmembrane</keyword>
<evidence type="ECO:0000256" key="4">
    <source>
        <dbReference type="ARBA" id="ARBA00022989"/>
    </source>
</evidence>
<dbReference type="AlphaFoldDB" id="A0AAV3UG60"/>
<gene>
    <name evidence="10" type="ORF">GCM10025751_19580</name>
</gene>
<feature type="transmembrane region" description="Helical" evidence="7">
    <location>
        <begin position="6"/>
        <end position="23"/>
    </location>
</feature>
<feature type="domain" description="Preflagellin peptidase C-terminal" evidence="9">
    <location>
        <begin position="295"/>
        <end position="335"/>
    </location>
</feature>
<evidence type="ECO:0000256" key="1">
    <source>
        <dbReference type="ARBA" id="ARBA00004651"/>
    </source>
</evidence>
<reference evidence="10 11" key="1">
    <citation type="journal article" date="2019" name="Int. J. Syst. Evol. Microbiol.">
        <title>The Global Catalogue of Microorganisms (GCM) 10K type strain sequencing project: providing services to taxonomists for standard genome sequencing and annotation.</title>
        <authorList>
            <consortium name="The Broad Institute Genomics Platform"/>
            <consortium name="The Broad Institute Genome Sequencing Center for Infectious Disease"/>
            <person name="Wu L."/>
            <person name="Ma J."/>
        </authorList>
    </citation>
    <scope>NUCLEOTIDE SEQUENCE [LARGE SCALE GENOMIC DNA]</scope>
    <source>
        <strain evidence="10 11">JCM 17504</strain>
    </source>
</reference>
<comment type="caution">
    <text evidence="10">The sequence shown here is derived from an EMBL/GenBank/DDBJ whole genome shotgun (WGS) entry which is preliminary data.</text>
</comment>
<feature type="region of interest" description="Disordered" evidence="6">
    <location>
        <begin position="227"/>
        <end position="272"/>
    </location>
</feature>
<dbReference type="InterPro" id="IPR000045">
    <property type="entry name" value="Prepilin_IV_endopep_pep"/>
</dbReference>
<dbReference type="InterPro" id="IPR052218">
    <property type="entry name" value="Preflagellin_Peptidase"/>
</dbReference>
<evidence type="ECO:0000256" key="7">
    <source>
        <dbReference type="SAM" id="Phobius"/>
    </source>
</evidence>
<keyword evidence="11" id="KW-1185">Reference proteome</keyword>
<feature type="transmembrane region" description="Helical" evidence="7">
    <location>
        <begin position="107"/>
        <end position="127"/>
    </location>
</feature>
<dbReference type="PANTHER" id="PTHR36506">
    <property type="entry name" value="PREFLAGELLIN PEPTIDASE"/>
    <property type="match status" value="1"/>
</dbReference>
<dbReference type="EMBL" id="BAABKX010000001">
    <property type="protein sequence ID" value="GAA5048145.1"/>
    <property type="molecule type" value="Genomic_DNA"/>
</dbReference>
<feature type="transmembrane region" description="Helical" evidence="7">
    <location>
        <begin position="75"/>
        <end position="95"/>
    </location>
</feature>
<dbReference type="Pfam" id="PF06847">
    <property type="entry name" value="Arc_PepC_II"/>
    <property type="match status" value="1"/>
</dbReference>
<keyword evidence="2" id="KW-1003">Cell membrane</keyword>
<name>A0AAV3UG60_9EURY</name>
<evidence type="ECO:0000256" key="2">
    <source>
        <dbReference type="ARBA" id="ARBA00022475"/>
    </source>
</evidence>
<dbReference type="InterPro" id="IPR009655">
    <property type="entry name" value="Preflagellin_peptidase_C"/>
</dbReference>
<sequence length="348" mass="37950">MVHIPIPDLLRLLVLPVFAWAAWRDVQTRRVSNATWYPLAALAVVLLLTESWVAWSGPPFSREWMGLQVAVSEWYFFYIAVSLGFVAPLVLAFWWFRAFGGADAKAFLVIAALLPTYPFYHFGGTVFPVQGTVLGVFSLTILTNAVLLAALYPLALFVRNLIAGRFDSVMFVGRVVPWNEIPDSHGRLLETPDGTSRNGADLDAIRMYLRWRGVSLAALRKRASELRDPTTLPAEPNPPTDGAVGAKSIGSKTVTDGGKVVEKSRESNDSSYEDPWGAARFLAEIDHGAYGTTPTQLREGLEVLVAEDEVWVSPGIPFIVPMFAGLLVAFGYGDLLSGLLGALGIVAI</sequence>
<dbReference type="Gene3D" id="1.20.120.1220">
    <property type="match status" value="1"/>
</dbReference>